<reference evidence="1 2" key="1">
    <citation type="submission" date="2018-06" db="EMBL/GenBank/DDBJ databases">
        <title>Genomic Encyclopedia of Type Strains, Phase IV (KMG-V): Genome sequencing to study the core and pangenomes of soil and plant-associated prokaryotes.</title>
        <authorList>
            <person name="Whitman W."/>
        </authorList>
    </citation>
    <scope>NUCLEOTIDE SEQUENCE [LARGE SCALE GENOMIC DNA]</scope>
    <source>
        <strain evidence="1 2">SRCL-318</strain>
    </source>
</reference>
<evidence type="ECO:0000313" key="2">
    <source>
        <dbReference type="Proteomes" id="UP000247772"/>
    </source>
</evidence>
<proteinExistence type="predicted"/>
<dbReference type="EMBL" id="QJSQ01000029">
    <property type="protein sequence ID" value="PYE16629.1"/>
    <property type="molecule type" value="Genomic_DNA"/>
</dbReference>
<gene>
    <name evidence="1" type="ORF">C7410_12970</name>
</gene>
<organism evidence="1 2">
    <name type="scientific">Paraburkholderia silvatlantica</name>
    <dbReference type="NCBI Taxonomy" id="321895"/>
    <lineage>
        <taxon>Bacteria</taxon>
        <taxon>Pseudomonadati</taxon>
        <taxon>Pseudomonadota</taxon>
        <taxon>Betaproteobacteria</taxon>
        <taxon>Burkholderiales</taxon>
        <taxon>Burkholderiaceae</taxon>
        <taxon>Paraburkholderia</taxon>
    </lineage>
</organism>
<protein>
    <submittedName>
        <fullName evidence="1">Uncharacterized protein</fullName>
    </submittedName>
</protein>
<dbReference type="Proteomes" id="UP000247772">
    <property type="component" value="Unassembled WGS sequence"/>
</dbReference>
<evidence type="ECO:0000313" key="1">
    <source>
        <dbReference type="EMBL" id="PYE16629.1"/>
    </source>
</evidence>
<comment type="caution">
    <text evidence="1">The sequence shown here is derived from an EMBL/GenBank/DDBJ whole genome shotgun (WGS) entry which is preliminary data.</text>
</comment>
<name>A0A2V4TDY7_9BURK</name>
<accession>A0A2V4TDY7</accession>
<dbReference type="AlphaFoldDB" id="A0A2V4TDY7"/>
<sequence>MGEAANHRSVAVSGVEKHSCRALPNARRVSVVQLLERKYAFGA</sequence>